<organism evidence="2 3">
    <name type="scientific">Aquisphaera giovannonii</name>
    <dbReference type="NCBI Taxonomy" id="406548"/>
    <lineage>
        <taxon>Bacteria</taxon>
        <taxon>Pseudomonadati</taxon>
        <taxon>Planctomycetota</taxon>
        <taxon>Planctomycetia</taxon>
        <taxon>Isosphaerales</taxon>
        <taxon>Isosphaeraceae</taxon>
        <taxon>Aquisphaera</taxon>
    </lineage>
</organism>
<name>A0A5B9WEY3_9BACT</name>
<keyword evidence="1" id="KW-0472">Membrane</keyword>
<evidence type="ECO:0000313" key="3">
    <source>
        <dbReference type="Proteomes" id="UP000324233"/>
    </source>
</evidence>
<dbReference type="AlphaFoldDB" id="A0A5B9WEY3"/>
<dbReference type="OrthoDB" id="266591at2"/>
<evidence type="ECO:0000313" key="2">
    <source>
        <dbReference type="EMBL" id="QEH39142.1"/>
    </source>
</evidence>
<evidence type="ECO:0000256" key="1">
    <source>
        <dbReference type="SAM" id="Phobius"/>
    </source>
</evidence>
<keyword evidence="3" id="KW-1185">Reference proteome</keyword>
<feature type="transmembrane region" description="Helical" evidence="1">
    <location>
        <begin position="163"/>
        <end position="184"/>
    </location>
</feature>
<dbReference type="GO" id="GO:0140359">
    <property type="term" value="F:ABC-type transporter activity"/>
    <property type="evidence" value="ECO:0007669"/>
    <property type="project" value="InterPro"/>
</dbReference>
<dbReference type="GO" id="GO:0005886">
    <property type="term" value="C:plasma membrane"/>
    <property type="evidence" value="ECO:0007669"/>
    <property type="project" value="UniProtKB-SubCell"/>
</dbReference>
<reference evidence="2 3" key="1">
    <citation type="submission" date="2019-08" db="EMBL/GenBank/DDBJ databases">
        <title>Deep-cultivation of Planctomycetes and their phenomic and genomic characterization uncovers novel biology.</title>
        <authorList>
            <person name="Wiegand S."/>
            <person name="Jogler M."/>
            <person name="Boedeker C."/>
            <person name="Pinto D."/>
            <person name="Vollmers J."/>
            <person name="Rivas-Marin E."/>
            <person name="Kohn T."/>
            <person name="Peeters S.H."/>
            <person name="Heuer A."/>
            <person name="Rast P."/>
            <person name="Oberbeckmann S."/>
            <person name="Bunk B."/>
            <person name="Jeske O."/>
            <person name="Meyerdierks A."/>
            <person name="Storesund J.E."/>
            <person name="Kallscheuer N."/>
            <person name="Luecker S."/>
            <person name="Lage O.M."/>
            <person name="Pohl T."/>
            <person name="Merkel B.J."/>
            <person name="Hornburger P."/>
            <person name="Mueller R.-W."/>
            <person name="Bruemmer F."/>
            <person name="Labrenz M."/>
            <person name="Spormann A.M."/>
            <person name="Op den Camp H."/>
            <person name="Overmann J."/>
            <person name="Amann R."/>
            <person name="Jetten M.S.M."/>
            <person name="Mascher T."/>
            <person name="Medema M.H."/>
            <person name="Devos D.P."/>
            <person name="Kaster A.-K."/>
            <person name="Ovreas L."/>
            <person name="Rohde M."/>
            <person name="Galperin M.Y."/>
            <person name="Jogler C."/>
        </authorList>
    </citation>
    <scope>NUCLEOTIDE SEQUENCE [LARGE SCALE GENOMIC DNA]</scope>
    <source>
        <strain evidence="2 3">OJF2</strain>
    </source>
</reference>
<feature type="transmembrane region" description="Helical" evidence="1">
    <location>
        <begin position="122"/>
        <end position="143"/>
    </location>
</feature>
<dbReference type="Proteomes" id="UP000324233">
    <property type="component" value="Chromosome"/>
</dbReference>
<keyword evidence="1" id="KW-1133">Transmembrane helix</keyword>
<dbReference type="RefSeq" id="WP_148598490.1">
    <property type="nucleotide sequence ID" value="NZ_CP042997.1"/>
</dbReference>
<feature type="transmembrane region" description="Helical" evidence="1">
    <location>
        <begin position="244"/>
        <end position="267"/>
    </location>
</feature>
<feature type="transmembrane region" description="Helical" evidence="1">
    <location>
        <begin position="17"/>
        <end position="37"/>
    </location>
</feature>
<feature type="transmembrane region" description="Helical" evidence="1">
    <location>
        <begin position="196"/>
        <end position="217"/>
    </location>
</feature>
<keyword evidence="1" id="KW-0812">Transmembrane</keyword>
<proteinExistence type="predicted"/>
<sequence length="275" mass="29470">MTAVGTMLRRQLGESRWFLGLAASALFGLGWLSAFIACRVERRFREVTGEEAERFTQFTRGMGGAAMDFSSLAFQVMFWSHPFVFLILCTWAISRGTAAVAGELERGTLDVTLSRPVSRAEYLATQVIVAVLGFLVLAAALVVGNRVGGLYNPVSDPPTAMALIMPATNLALVGLAVYGYSLLCGSWDVVRWRPNLFSATVTIAGYVAGVASTFPTLSDWEWIGRFSVFKAFDPVEVAVTGATFAPHAAALGAVAAAGIVLAFVVFLRRDLPSNT</sequence>
<dbReference type="EMBL" id="CP042997">
    <property type="protein sequence ID" value="QEH39142.1"/>
    <property type="molecule type" value="Genomic_DNA"/>
</dbReference>
<accession>A0A5B9WEY3</accession>
<protein>
    <submittedName>
        <fullName evidence="2">ABC-2 family transporter protein</fullName>
    </submittedName>
</protein>
<dbReference type="KEGG" id="agv:OJF2_77540"/>
<gene>
    <name evidence="2" type="ORF">OJF2_77540</name>
</gene>
<dbReference type="Pfam" id="PF12679">
    <property type="entry name" value="ABC2_membrane_2"/>
    <property type="match status" value="1"/>
</dbReference>